<dbReference type="EMBL" id="JALXSQ010000024">
    <property type="protein sequence ID" value="MCT2043076.1"/>
    <property type="molecule type" value="Genomic_DNA"/>
</dbReference>
<dbReference type="NCBIfam" id="TIGR02194">
    <property type="entry name" value="GlrX_NrdH"/>
    <property type="match status" value="1"/>
</dbReference>
<dbReference type="Pfam" id="PF00462">
    <property type="entry name" value="Glutaredoxin"/>
    <property type="match status" value="1"/>
</dbReference>
<evidence type="ECO:0000313" key="11">
    <source>
        <dbReference type="Proteomes" id="UP001525379"/>
    </source>
</evidence>
<evidence type="ECO:0000259" key="9">
    <source>
        <dbReference type="Pfam" id="PF00462"/>
    </source>
</evidence>
<keyword evidence="11" id="KW-1185">Reference proteome</keyword>
<evidence type="ECO:0000256" key="1">
    <source>
        <dbReference type="ARBA" id="ARBA00002292"/>
    </source>
</evidence>
<keyword evidence="4" id="KW-0813">Transport</keyword>
<name>A0ABT2HXN0_9MICO</name>
<dbReference type="PANTHER" id="PTHR34386:SF1">
    <property type="entry name" value="GLUTAREDOXIN-LIKE PROTEIN NRDH"/>
    <property type="match status" value="1"/>
</dbReference>
<dbReference type="PANTHER" id="PTHR34386">
    <property type="entry name" value="GLUTAREDOXIN"/>
    <property type="match status" value="1"/>
</dbReference>
<dbReference type="RefSeq" id="WP_260104348.1">
    <property type="nucleotide sequence ID" value="NZ_JALXSQ010000024.1"/>
</dbReference>
<dbReference type="InterPro" id="IPR002109">
    <property type="entry name" value="Glutaredoxin"/>
</dbReference>
<evidence type="ECO:0000256" key="7">
    <source>
        <dbReference type="ARBA" id="ARBA00023284"/>
    </source>
</evidence>
<proteinExistence type="inferred from homology"/>
<evidence type="ECO:0000256" key="2">
    <source>
        <dbReference type="ARBA" id="ARBA00007787"/>
    </source>
</evidence>
<comment type="similarity">
    <text evidence="8">Belongs to the ArsC family.</text>
</comment>
<dbReference type="InterPro" id="IPR006660">
    <property type="entry name" value="Arsenate_reductase-like"/>
</dbReference>
<keyword evidence="6" id="KW-1015">Disulfide bond</keyword>
<dbReference type="Proteomes" id="UP001525379">
    <property type="component" value="Unassembled WGS sequence"/>
</dbReference>
<evidence type="ECO:0000256" key="6">
    <source>
        <dbReference type="ARBA" id="ARBA00023157"/>
    </source>
</evidence>
<keyword evidence="7" id="KW-0676">Redox-active center</keyword>
<evidence type="ECO:0000256" key="3">
    <source>
        <dbReference type="ARBA" id="ARBA00017945"/>
    </source>
</evidence>
<evidence type="ECO:0000256" key="8">
    <source>
        <dbReference type="PROSITE-ProRule" id="PRU01282"/>
    </source>
</evidence>
<gene>
    <name evidence="10" type="primary">nrdH</name>
    <name evidence="10" type="ORF">M3D15_06990</name>
</gene>
<sequence length="76" mass="8793">MTTLTIYSTPVCQQCKATYRFLDTRNIDYTIVDVTENPSAREYITEELGYSQAPVVVADDHDHWSGFRPDQLMRFA</sequence>
<evidence type="ECO:0000256" key="5">
    <source>
        <dbReference type="ARBA" id="ARBA00022982"/>
    </source>
</evidence>
<protein>
    <recommendedName>
        <fullName evidence="3">Glutaredoxin-like protein NrdH</fullName>
    </recommendedName>
</protein>
<dbReference type="InterPro" id="IPR036249">
    <property type="entry name" value="Thioredoxin-like_sf"/>
</dbReference>
<dbReference type="CDD" id="cd02976">
    <property type="entry name" value="NrdH"/>
    <property type="match status" value="1"/>
</dbReference>
<dbReference type="SUPFAM" id="SSF52833">
    <property type="entry name" value="Thioredoxin-like"/>
    <property type="match status" value="1"/>
</dbReference>
<evidence type="ECO:0000313" key="10">
    <source>
        <dbReference type="EMBL" id="MCT2043076.1"/>
    </source>
</evidence>
<keyword evidence="5" id="KW-0249">Electron transport</keyword>
<accession>A0ABT2HXN0</accession>
<dbReference type="PROSITE" id="PS51354">
    <property type="entry name" value="GLUTAREDOXIN_2"/>
    <property type="match status" value="1"/>
</dbReference>
<comment type="function">
    <text evidence="1">Electron transport system for the ribonucleotide reductase system NrdEF.</text>
</comment>
<comment type="caution">
    <text evidence="10">The sequence shown here is derived from an EMBL/GenBank/DDBJ whole genome shotgun (WGS) entry which is preliminary data.</text>
</comment>
<comment type="similarity">
    <text evidence="2">Belongs to the glutaredoxin family.</text>
</comment>
<dbReference type="PROSITE" id="PS51353">
    <property type="entry name" value="ARSC"/>
    <property type="match status" value="1"/>
</dbReference>
<organism evidence="10 11">
    <name type="scientific">Pseudoclavibacter albus</name>
    <dbReference type="NCBI Taxonomy" id="272241"/>
    <lineage>
        <taxon>Bacteria</taxon>
        <taxon>Bacillati</taxon>
        <taxon>Actinomycetota</taxon>
        <taxon>Actinomycetes</taxon>
        <taxon>Micrococcales</taxon>
        <taxon>Microbacteriaceae</taxon>
        <taxon>Pseudoclavibacter</taxon>
    </lineage>
</organism>
<dbReference type="InterPro" id="IPR051548">
    <property type="entry name" value="Grx-like_ET"/>
</dbReference>
<dbReference type="Gene3D" id="3.40.30.10">
    <property type="entry name" value="Glutaredoxin"/>
    <property type="match status" value="1"/>
</dbReference>
<evidence type="ECO:0000256" key="4">
    <source>
        <dbReference type="ARBA" id="ARBA00022448"/>
    </source>
</evidence>
<reference evidence="10 11" key="1">
    <citation type="submission" date="2022-04" db="EMBL/GenBank/DDBJ databases">
        <title>Human microbiome associated bacterial genomes.</title>
        <authorList>
            <person name="Sandstrom S."/>
            <person name="Salamzade R."/>
            <person name="Kalan L.R."/>
        </authorList>
    </citation>
    <scope>NUCLEOTIDE SEQUENCE [LARGE SCALE GENOMIC DNA]</scope>
    <source>
        <strain evidence="11">p3-SID1799</strain>
    </source>
</reference>
<dbReference type="InterPro" id="IPR011909">
    <property type="entry name" value="GlrX_NrdH"/>
</dbReference>
<feature type="domain" description="Glutaredoxin" evidence="9">
    <location>
        <begin position="5"/>
        <end position="61"/>
    </location>
</feature>